<keyword evidence="4 9" id="KW-0805">Transcription regulation</keyword>
<evidence type="ECO:0000256" key="8">
    <source>
        <dbReference type="ARBA" id="ARBA00031256"/>
    </source>
</evidence>
<comment type="function">
    <text evidence="9">Component of the Mediator complex, a coactivator involved in the regulated transcription of nearly all RNA polymerase II-dependent genes. Mediator functions as a bridge to convey information from gene-specific regulatory proteins to the basal RNA polymerase II transcription machinery. Mediator is recruited to promoters by direct interactions with regulatory proteins and serves as a scaffold for the assembly of a functional preinitiation complex with RNA polymerase II and the general transcription factors.</text>
</comment>
<evidence type="ECO:0000256" key="3">
    <source>
        <dbReference type="ARBA" id="ARBA00020628"/>
    </source>
</evidence>
<dbReference type="OrthoDB" id="5322661at2759"/>
<dbReference type="PANTHER" id="PTHR35784:SF1">
    <property type="entry name" value="MEDIATOR OF RNA POLYMERASE II TRANSCRIPTION SUBUNIT 5"/>
    <property type="match status" value="1"/>
</dbReference>
<protein>
    <recommendedName>
        <fullName evidence="3 9">Mediator of RNA polymerase II transcription subunit 5</fullName>
    </recommendedName>
    <alternativeName>
        <fullName evidence="8 9">Mediator complex subunit 5</fullName>
    </alternativeName>
</protein>
<evidence type="ECO:0000256" key="2">
    <source>
        <dbReference type="ARBA" id="ARBA00008782"/>
    </source>
</evidence>
<dbReference type="PANTHER" id="PTHR35784">
    <property type="entry name" value="MEDIATOR OF RNA POLYMERASE II TRANSCRIPTION SUBUNIT 5"/>
    <property type="match status" value="1"/>
</dbReference>
<evidence type="ECO:0000256" key="7">
    <source>
        <dbReference type="ARBA" id="ARBA00023242"/>
    </source>
</evidence>
<comment type="subcellular location">
    <subcellularLocation>
        <location evidence="1 9">Nucleus</location>
    </subcellularLocation>
</comment>
<dbReference type="GO" id="GO:0016592">
    <property type="term" value="C:mediator complex"/>
    <property type="evidence" value="ECO:0007669"/>
    <property type="project" value="InterPro"/>
</dbReference>
<dbReference type="EMBL" id="CP089276">
    <property type="protein sequence ID" value="USP76652.1"/>
    <property type="molecule type" value="Genomic_DNA"/>
</dbReference>
<dbReference type="Pfam" id="PF08689">
    <property type="entry name" value="Med5"/>
    <property type="match status" value="1"/>
</dbReference>
<dbReference type="AlphaFoldDB" id="A0A9Q8Z6P4"/>
<dbReference type="InterPro" id="IPR014801">
    <property type="entry name" value="Mediator_Med5_fun"/>
</dbReference>
<dbReference type="VEuPathDB" id="FungiDB:yc1106_03926"/>
<accession>A0A9Q8Z6P4</accession>
<evidence type="ECO:0000313" key="11">
    <source>
        <dbReference type="Proteomes" id="UP001056012"/>
    </source>
</evidence>
<comment type="subunit">
    <text evidence="9">Component of the Mediator complex.</text>
</comment>
<dbReference type="GO" id="GO:0006357">
    <property type="term" value="P:regulation of transcription by RNA polymerase II"/>
    <property type="evidence" value="ECO:0007669"/>
    <property type="project" value="InterPro"/>
</dbReference>
<evidence type="ECO:0000256" key="9">
    <source>
        <dbReference type="RuleBase" id="RU364142"/>
    </source>
</evidence>
<evidence type="ECO:0000313" key="10">
    <source>
        <dbReference type="EMBL" id="USP76652.1"/>
    </source>
</evidence>
<dbReference type="Proteomes" id="UP001056012">
    <property type="component" value="Chromosome 3"/>
</dbReference>
<reference evidence="10" key="1">
    <citation type="submission" date="2021-12" db="EMBL/GenBank/DDBJ databases">
        <title>Curvularia clavata genome.</title>
        <authorList>
            <person name="Cao Y."/>
        </authorList>
    </citation>
    <scope>NUCLEOTIDE SEQUENCE</scope>
    <source>
        <strain evidence="10">Yc1106</strain>
    </source>
</reference>
<keyword evidence="7 9" id="KW-0539">Nucleus</keyword>
<evidence type="ECO:0000256" key="4">
    <source>
        <dbReference type="ARBA" id="ARBA00023015"/>
    </source>
</evidence>
<name>A0A9Q8Z6P4_CURCL</name>
<evidence type="ECO:0000256" key="1">
    <source>
        <dbReference type="ARBA" id="ARBA00004123"/>
    </source>
</evidence>
<sequence length="1047" mass="115404">MDSMVKEWSVFLDRCLERRVNSNVFVTAVAQLHAKSPLPGRKLAALLLRPRVPETSIIDPRTVVYLEQLLGLQKLNAYDVLTVALLYSKVRLPVKTEGKPGKDALWSNPPELEELIFHRLHKAFASEERPVNNVEGVQTLAIVALWIQAMVTSHTSDTMIQAMAGIQQPQQQSINVREGLAMLVVGVIENSKILRILNHPTVKELRKEVSKALSSFIPFLSNNSAGSQTSLSLANRLEISQKQHDLYEKLPNVNGEGNDSAGLEVAALQLDAVMELPQANTRAGLYVFLSALLVARPLTDDFVIISHLHTRYKLEPQNMATDLITAAFDILANAMYRSEPTQTLFYLKSFLINKIPTLLTQISGSIFPMTVEMCITQALSHVDPHAFPSFSQGFDDIMGSNNSLSDVRQDFLNACVLHGLLQAGTVERLLGEAPMQGPPAKRYERKELLSQCKSNFDKVSVYIDELENLDGNAGAIVAAVTDFIAHLCETQTTMYLKQLSSLIFKKPQAMDVMLQFTSPASILRPLCQFLEDWHYDSDQGESQPIYDEFGAILVLIMAFIYRYDLVYHDIGIGHDTFIAKLLRHGQQSIPPDVLTEEQGKHLGSWLKGLYDSDKEGLSNEVFASCRPQDFYLIVPTLFHQTVVACSLGVLSFETVKGGLEYLGETFLMPSLIGGLTWMASYALLQTHNDLDAIVRIFNEIILSTPSSGDAQAMHSTIIAMVSSRLDKCFRTLQRREPNRSNLDSFMQAIKVHANYDRTIYATMKELDQWTNAPNSTLNTSLRHTVQQLSQWATTSSMQPNPPSYTHRQVYASLKIVGATRTLRAIVDEVKAQTDAGNGAAALDVGVSIICAPTVEDSPISVDWVGSTIPVPAPQRTHMNLREMLKQDFDNAASLVETDPLTAETIVRLHRRVEAHFASLAENGLQAPPINIPSVNIADMQSQSISDHLNRAMDDAAAASMVEDISNMDNKALQRSMDELANTEGLDLSSMGIGNGDAGTGDMSNGLGNLPDLDLGDMGDMGMGMDMNMDMGGGVGGDDDWGLDFDNM</sequence>
<evidence type="ECO:0000256" key="5">
    <source>
        <dbReference type="ARBA" id="ARBA00023159"/>
    </source>
</evidence>
<organism evidence="10 11">
    <name type="scientific">Curvularia clavata</name>
    <dbReference type="NCBI Taxonomy" id="95742"/>
    <lineage>
        <taxon>Eukaryota</taxon>
        <taxon>Fungi</taxon>
        <taxon>Dikarya</taxon>
        <taxon>Ascomycota</taxon>
        <taxon>Pezizomycotina</taxon>
        <taxon>Dothideomycetes</taxon>
        <taxon>Pleosporomycetidae</taxon>
        <taxon>Pleosporales</taxon>
        <taxon>Pleosporineae</taxon>
        <taxon>Pleosporaceae</taxon>
        <taxon>Curvularia</taxon>
    </lineage>
</organism>
<evidence type="ECO:0000256" key="6">
    <source>
        <dbReference type="ARBA" id="ARBA00023163"/>
    </source>
</evidence>
<comment type="similarity">
    <text evidence="2 9">Belongs to the Mediator complex subunit 5 family.</text>
</comment>
<gene>
    <name evidence="9" type="primary">MED5</name>
    <name evidence="10" type="ORF">yc1106_03926</name>
</gene>
<dbReference type="GO" id="GO:0003712">
    <property type="term" value="F:transcription coregulator activity"/>
    <property type="evidence" value="ECO:0007669"/>
    <property type="project" value="InterPro"/>
</dbReference>
<keyword evidence="11" id="KW-1185">Reference proteome</keyword>
<proteinExistence type="inferred from homology"/>
<keyword evidence="5 9" id="KW-0010">Activator</keyword>
<keyword evidence="6 9" id="KW-0804">Transcription</keyword>